<feature type="compositionally biased region" description="Polar residues" evidence="8">
    <location>
        <begin position="1"/>
        <end position="18"/>
    </location>
</feature>
<evidence type="ECO:0000313" key="10">
    <source>
        <dbReference type="EMBL" id="GFR48806.1"/>
    </source>
</evidence>
<feature type="domain" description="Nucleotidyl transferase" evidence="9">
    <location>
        <begin position="119"/>
        <end position="451"/>
    </location>
</feature>
<keyword evidence="4" id="KW-0021">Allosteric enzyme</keyword>
<evidence type="ECO:0000313" key="11">
    <source>
        <dbReference type="Proteomes" id="UP001054857"/>
    </source>
</evidence>
<protein>
    <recommendedName>
        <fullName evidence="3">glucose-1-phosphate adenylyltransferase</fullName>
        <ecNumber evidence="3">2.7.7.27</ecNumber>
    </recommendedName>
</protein>
<dbReference type="EMBL" id="BMAR01000026">
    <property type="protein sequence ID" value="GFR48806.1"/>
    <property type="molecule type" value="Genomic_DNA"/>
</dbReference>
<dbReference type="GO" id="GO:0008878">
    <property type="term" value="F:glucose-1-phosphate adenylyltransferase activity"/>
    <property type="evidence" value="ECO:0007669"/>
    <property type="project" value="UniProtKB-EC"/>
</dbReference>
<dbReference type="AlphaFoldDB" id="A0AAD3DVK4"/>
<dbReference type="Gene3D" id="3.90.550.10">
    <property type="entry name" value="Spore Coat Polysaccharide Biosynthesis Protein SpsA, Chain A"/>
    <property type="match status" value="1"/>
</dbReference>
<keyword evidence="7" id="KW-0547">Nucleotide-binding</keyword>
<dbReference type="PANTHER" id="PTHR43523:SF12">
    <property type="entry name" value="GLUCOSE-1-PHOSPHATE ADENYLYLTRANSFERASE LARGE SUBUNIT 1, CHLOROPLASTIC-RELATED"/>
    <property type="match status" value="1"/>
</dbReference>
<dbReference type="CDD" id="cd04651">
    <property type="entry name" value="LbH_G1P_AT_C"/>
    <property type="match status" value="1"/>
</dbReference>
<evidence type="ECO:0000256" key="4">
    <source>
        <dbReference type="ARBA" id="ARBA00022533"/>
    </source>
</evidence>
<dbReference type="SUPFAM" id="SSF51161">
    <property type="entry name" value="Trimeric LpxA-like enzymes"/>
    <property type="match status" value="1"/>
</dbReference>
<evidence type="ECO:0000256" key="3">
    <source>
        <dbReference type="ARBA" id="ARBA00012460"/>
    </source>
</evidence>
<dbReference type="PANTHER" id="PTHR43523">
    <property type="entry name" value="GLUCOSE-1-PHOSPHATE ADENYLYLTRANSFERASE-RELATED"/>
    <property type="match status" value="1"/>
</dbReference>
<evidence type="ECO:0000256" key="6">
    <source>
        <dbReference type="ARBA" id="ARBA00022695"/>
    </source>
</evidence>
<gene>
    <name evidence="10" type="ORF">Agub_g10757</name>
</gene>
<dbReference type="GO" id="GO:0005978">
    <property type="term" value="P:glycogen biosynthetic process"/>
    <property type="evidence" value="ECO:0007669"/>
    <property type="project" value="InterPro"/>
</dbReference>
<dbReference type="Pfam" id="PF25247">
    <property type="entry name" value="LbH_GLGC"/>
    <property type="match status" value="1"/>
</dbReference>
<dbReference type="Pfam" id="PF00483">
    <property type="entry name" value="NTP_transferase"/>
    <property type="match status" value="1"/>
</dbReference>
<evidence type="ECO:0000256" key="5">
    <source>
        <dbReference type="ARBA" id="ARBA00022679"/>
    </source>
</evidence>
<sequence length="609" mass="65965">MQSLPNATRQHPNRSLPQRTCKPSFHQLRPRGLRSCPPSAFGNTHQPSTSDGQQSAARLTQPRPYRDNGAVMEGGASGSTSRAAPAQPQQMPWERADDAETGSLSRQGQAIWPRGNLTAVVLGGGETDSRRLFPLTKVRTLPAVPFGGAYRIIDLLMSNLLNSGVNKIHILTAYNSYSLNRYLQRTYDMSGGVPYGGDGYIEVVANSMSPDSQKWFTGTADVVRQFMTYFDSNTKNRFIEDILILPGDHVYAADLTPIISYHRSSGADLTVVCRPVSGEQAKKLGVVKMDSSLRISAFTEKPEGDQLLQMAMSDDEMRPFLEAHQEEAAAAAAAAQEGGSRDEAVERALRAAQEVARVGGGSGDRMMLDTLASADESPEGGAYVGSTGIYIFRRSVLSEVLNRHFKSHDFGRQIIPDIIREGFKVHAYRLPGYWADVGGSVADFYAANLALLGEKPSISFGAPASSPFFSHPLMIPATQMYGTRLSRCLVSAGCIIRDSVISNSVVGPRAIIGPNVTVSDSLINGASYYDHEKPLERPISAAYPPLGIGEGSEVRKAIVDLDCRVGKNVKLVNKEGVYESYDRAVQGMYIRDGIIVLSRSAVIPDGTVL</sequence>
<dbReference type="InterPro" id="IPR011831">
    <property type="entry name" value="ADP-Glc_PPase"/>
</dbReference>
<comment type="catalytic activity">
    <reaction evidence="1">
        <text>alpha-D-glucose 1-phosphate + ATP + H(+) = ADP-alpha-D-glucose + diphosphate</text>
        <dbReference type="Rhea" id="RHEA:12120"/>
        <dbReference type="ChEBI" id="CHEBI:15378"/>
        <dbReference type="ChEBI" id="CHEBI:30616"/>
        <dbReference type="ChEBI" id="CHEBI:33019"/>
        <dbReference type="ChEBI" id="CHEBI:57498"/>
        <dbReference type="ChEBI" id="CHEBI:58601"/>
        <dbReference type="EC" id="2.7.7.27"/>
    </reaction>
</comment>
<dbReference type="InterPro" id="IPR011004">
    <property type="entry name" value="Trimer_LpxA-like_sf"/>
</dbReference>
<keyword evidence="5" id="KW-0808">Transferase</keyword>
<feature type="compositionally biased region" description="Polar residues" evidence="8">
    <location>
        <begin position="41"/>
        <end position="58"/>
    </location>
</feature>
<dbReference type="InterPro" id="IPR005835">
    <property type="entry name" value="NTP_transferase_dom"/>
</dbReference>
<dbReference type="Gene3D" id="2.160.10.10">
    <property type="entry name" value="Hexapeptide repeat proteins"/>
    <property type="match status" value="1"/>
</dbReference>
<comment type="caution">
    <text evidence="10">The sequence shown here is derived from an EMBL/GenBank/DDBJ whole genome shotgun (WGS) entry which is preliminary data.</text>
</comment>
<evidence type="ECO:0000256" key="7">
    <source>
        <dbReference type="ARBA" id="ARBA00022741"/>
    </source>
</evidence>
<evidence type="ECO:0000259" key="9">
    <source>
        <dbReference type="Pfam" id="PF00483"/>
    </source>
</evidence>
<evidence type="ECO:0000256" key="2">
    <source>
        <dbReference type="ARBA" id="ARBA00010443"/>
    </source>
</evidence>
<dbReference type="InterPro" id="IPR029044">
    <property type="entry name" value="Nucleotide-diphossugar_trans"/>
</dbReference>
<evidence type="ECO:0000256" key="1">
    <source>
        <dbReference type="ARBA" id="ARBA00000956"/>
    </source>
</evidence>
<reference evidence="10 11" key="1">
    <citation type="journal article" date="2021" name="Sci. Rep.">
        <title>Genome sequencing of the multicellular alga Astrephomene provides insights into convergent evolution of germ-soma differentiation.</title>
        <authorList>
            <person name="Yamashita S."/>
            <person name="Yamamoto K."/>
            <person name="Matsuzaki R."/>
            <person name="Suzuki S."/>
            <person name="Yamaguchi H."/>
            <person name="Hirooka S."/>
            <person name="Minakuchi Y."/>
            <person name="Miyagishima S."/>
            <person name="Kawachi M."/>
            <person name="Toyoda A."/>
            <person name="Nozaki H."/>
        </authorList>
    </citation>
    <scope>NUCLEOTIDE SEQUENCE [LARGE SCALE GENOMIC DNA]</scope>
    <source>
        <strain evidence="10 11">NIES-4017</strain>
    </source>
</reference>
<dbReference type="Proteomes" id="UP001054857">
    <property type="component" value="Unassembled WGS sequence"/>
</dbReference>
<feature type="region of interest" description="Disordered" evidence="8">
    <location>
        <begin position="1"/>
        <end position="107"/>
    </location>
</feature>
<keyword evidence="11" id="KW-1185">Reference proteome</keyword>
<dbReference type="SUPFAM" id="SSF53448">
    <property type="entry name" value="Nucleotide-diphospho-sugar transferases"/>
    <property type="match status" value="1"/>
</dbReference>
<proteinExistence type="inferred from homology"/>
<organism evidence="10 11">
    <name type="scientific">Astrephomene gubernaculifera</name>
    <dbReference type="NCBI Taxonomy" id="47775"/>
    <lineage>
        <taxon>Eukaryota</taxon>
        <taxon>Viridiplantae</taxon>
        <taxon>Chlorophyta</taxon>
        <taxon>core chlorophytes</taxon>
        <taxon>Chlorophyceae</taxon>
        <taxon>CS clade</taxon>
        <taxon>Chlamydomonadales</taxon>
        <taxon>Astrephomenaceae</taxon>
        <taxon>Astrephomene</taxon>
    </lineage>
</organism>
<keyword evidence="6" id="KW-0548">Nucleotidyltransferase</keyword>
<feature type="compositionally biased region" description="Polar residues" evidence="8">
    <location>
        <begin position="78"/>
        <end position="90"/>
    </location>
</feature>
<dbReference type="GO" id="GO:0000166">
    <property type="term" value="F:nucleotide binding"/>
    <property type="evidence" value="ECO:0007669"/>
    <property type="project" value="UniProtKB-KW"/>
</dbReference>
<comment type="similarity">
    <text evidence="2">Belongs to the bacterial/plant glucose-1-phosphate adenylyltransferase family.</text>
</comment>
<dbReference type="EC" id="2.7.7.27" evidence="3"/>
<evidence type="ECO:0000256" key="8">
    <source>
        <dbReference type="SAM" id="MobiDB-lite"/>
    </source>
</evidence>
<name>A0AAD3DVK4_9CHLO</name>
<accession>A0AAD3DVK4</accession>